<reference evidence="1 2" key="1">
    <citation type="journal article" date="2006" name="Int. J. Syst. Evol. Microbiol.">
        <title>Myroides pelagicus sp. nov., isolated from seawater in Thailand.</title>
        <authorList>
            <person name="Yoon J."/>
            <person name="Maneerat S."/>
            <person name="Kawai F."/>
            <person name="Yokota A."/>
        </authorList>
    </citation>
    <scope>NUCLEOTIDE SEQUENCE [LARGE SCALE GENOMIC DNA]</scope>
    <source>
        <strain evidence="1 2">SM1T</strain>
    </source>
</reference>
<proteinExistence type="predicted"/>
<comment type="caution">
    <text evidence="1">The sequence shown here is derived from an EMBL/GenBank/DDBJ whole genome shotgun (WGS) entry which is preliminary data.</text>
</comment>
<dbReference type="AlphaFoldDB" id="A0A7K1GIT9"/>
<sequence length="103" mass="12020">MGIGEKHGTAAYRWTFDNIDQSYNVRHNNQSRPVQSFSNPKPCEMMGPRLFYTFNFSDQHTLNATLKNTKVMTRMAFDSRFLTRLIAFSRQIGLTKLLKNKKI</sequence>
<dbReference type="EMBL" id="WMJY01000001">
    <property type="protein sequence ID" value="MTH28449.1"/>
    <property type="molecule type" value="Genomic_DNA"/>
</dbReference>
<dbReference type="Proteomes" id="UP000488936">
    <property type="component" value="Unassembled WGS sequence"/>
</dbReference>
<organism evidence="1 2">
    <name type="scientific">Myroides pelagicus</name>
    <dbReference type="NCBI Taxonomy" id="270914"/>
    <lineage>
        <taxon>Bacteria</taxon>
        <taxon>Pseudomonadati</taxon>
        <taxon>Bacteroidota</taxon>
        <taxon>Flavobacteriia</taxon>
        <taxon>Flavobacteriales</taxon>
        <taxon>Flavobacteriaceae</taxon>
        <taxon>Myroides</taxon>
    </lineage>
</organism>
<name>A0A7K1GIT9_9FLAO</name>
<accession>A0A7K1GIT9</accession>
<protein>
    <submittedName>
        <fullName evidence="1">Uncharacterized protein</fullName>
    </submittedName>
</protein>
<gene>
    <name evidence="1" type="ORF">GJV77_00715</name>
</gene>
<keyword evidence="2" id="KW-1185">Reference proteome</keyword>
<dbReference type="OrthoDB" id="1910498at2"/>
<evidence type="ECO:0000313" key="1">
    <source>
        <dbReference type="EMBL" id="MTH28449.1"/>
    </source>
</evidence>
<evidence type="ECO:0000313" key="2">
    <source>
        <dbReference type="Proteomes" id="UP000488936"/>
    </source>
</evidence>
<dbReference type="RefSeq" id="WP_155034439.1">
    <property type="nucleotide sequence ID" value="NZ_JAYMMG010000047.1"/>
</dbReference>